<dbReference type="InterPro" id="IPR013783">
    <property type="entry name" value="Ig-like_fold"/>
</dbReference>
<dbReference type="PANTHER" id="PTHR47633">
    <property type="entry name" value="IMMUNOGLOBULIN"/>
    <property type="match status" value="1"/>
</dbReference>
<comment type="caution">
    <text evidence="5">The sequence shown here is derived from an EMBL/GenBank/DDBJ whole genome shotgun (WGS) entry which is preliminary data.</text>
</comment>
<protein>
    <recommendedName>
        <fullName evidence="4">Ig-like domain-containing protein</fullName>
    </recommendedName>
</protein>
<dbReference type="EMBL" id="CADEPM010000004">
    <property type="protein sequence ID" value="CAB3404995.1"/>
    <property type="molecule type" value="Genomic_DNA"/>
</dbReference>
<feature type="domain" description="Ig-like" evidence="4">
    <location>
        <begin position="25"/>
        <end position="115"/>
    </location>
</feature>
<keyword evidence="2" id="KW-1015">Disulfide bond</keyword>
<keyword evidence="1" id="KW-0677">Repeat</keyword>
<dbReference type="SUPFAM" id="SSF48726">
    <property type="entry name" value="Immunoglobulin"/>
    <property type="match status" value="1"/>
</dbReference>
<dbReference type="FunFam" id="2.60.40.10:FF:000032">
    <property type="entry name" value="palladin isoform X1"/>
    <property type="match status" value="1"/>
</dbReference>
<name>A0A8S1ESK3_9PELO</name>
<accession>A0A8S1ESK3</accession>
<dbReference type="InterPro" id="IPR036179">
    <property type="entry name" value="Ig-like_dom_sf"/>
</dbReference>
<dbReference type="GO" id="GO:0004674">
    <property type="term" value="F:protein serine/threonine kinase activity"/>
    <property type="evidence" value="ECO:0007669"/>
    <property type="project" value="UniProtKB-KW"/>
</dbReference>
<proteinExistence type="predicted"/>
<evidence type="ECO:0000256" key="1">
    <source>
        <dbReference type="ARBA" id="ARBA00022737"/>
    </source>
</evidence>
<dbReference type="CDD" id="cd00096">
    <property type="entry name" value="Ig"/>
    <property type="match status" value="1"/>
</dbReference>
<sequence length="128" mass="14806">MFEQRRAEAARHYQFENRFDAMLAPFFEKAPSLIISPDGSVLFECICNANPQPTIKWFLKDKELVGDRYVQKIKKMVGKYTVTLHIKNPTQEDQGVYKVVATNSHGSHSVEQQYIYKCTGKQVFKTLD</sequence>
<keyword evidence="3" id="KW-0393">Immunoglobulin domain</keyword>
<evidence type="ECO:0000313" key="5">
    <source>
        <dbReference type="EMBL" id="CAB3404995.1"/>
    </source>
</evidence>
<dbReference type="SMART" id="SM00408">
    <property type="entry name" value="IGc2"/>
    <property type="match status" value="1"/>
</dbReference>
<dbReference type="Pfam" id="PF07679">
    <property type="entry name" value="I-set"/>
    <property type="match status" value="1"/>
</dbReference>
<evidence type="ECO:0000256" key="2">
    <source>
        <dbReference type="ARBA" id="ARBA00023157"/>
    </source>
</evidence>
<dbReference type="InterPro" id="IPR007110">
    <property type="entry name" value="Ig-like_dom"/>
</dbReference>
<gene>
    <name evidence="5" type="ORF">CBOVIS_LOCUS7248</name>
</gene>
<dbReference type="Proteomes" id="UP000494206">
    <property type="component" value="Unassembled WGS sequence"/>
</dbReference>
<dbReference type="OrthoDB" id="504170at2759"/>
<evidence type="ECO:0000256" key="3">
    <source>
        <dbReference type="ARBA" id="ARBA00023319"/>
    </source>
</evidence>
<organism evidence="5 6">
    <name type="scientific">Caenorhabditis bovis</name>
    <dbReference type="NCBI Taxonomy" id="2654633"/>
    <lineage>
        <taxon>Eukaryota</taxon>
        <taxon>Metazoa</taxon>
        <taxon>Ecdysozoa</taxon>
        <taxon>Nematoda</taxon>
        <taxon>Chromadorea</taxon>
        <taxon>Rhabditida</taxon>
        <taxon>Rhabditina</taxon>
        <taxon>Rhabditomorpha</taxon>
        <taxon>Rhabditoidea</taxon>
        <taxon>Rhabditidae</taxon>
        <taxon>Peloderinae</taxon>
        <taxon>Caenorhabditis</taxon>
    </lineage>
</organism>
<dbReference type="InterPro" id="IPR013098">
    <property type="entry name" value="Ig_I-set"/>
</dbReference>
<dbReference type="Gene3D" id="2.60.40.10">
    <property type="entry name" value="Immunoglobulins"/>
    <property type="match status" value="1"/>
</dbReference>
<dbReference type="PANTHER" id="PTHR47633:SF3">
    <property type="entry name" value="STRIATED MUSCLE PREFERENTIALLY EXPRESSED PROTEIN KINASE"/>
    <property type="match status" value="1"/>
</dbReference>
<dbReference type="AlphaFoldDB" id="A0A8S1ESK3"/>
<evidence type="ECO:0000259" key="4">
    <source>
        <dbReference type="PROSITE" id="PS50835"/>
    </source>
</evidence>
<evidence type="ECO:0000313" key="6">
    <source>
        <dbReference type="Proteomes" id="UP000494206"/>
    </source>
</evidence>
<dbReference type="InterPro" id="IPR003598">
    <property type="entry name" value="Ig_sub2"/>
</dbReference>
<dbReference type="SMART" id="SM00409">
    <property type="entry name" value="IG"/>
    <property type="match status" value="1"/>
</dbReference>
<dbReference type="PROSITE" id="PS50835">
    <property type="entry name" value="IG_LIKE"/>
    <property type="match status" value="1"/>
</dbReference>
<keyword evidence="6" id="KW-1185">Reference proteome</keyword>
<dbReference type="InterPro" id="IPR003599">
    <property type="entry name" value="Ig_sub"/>
</dbReference>
<reference evidence="5 6" key="1">
    <citation type="submission" date="2020-04" db="EMBL/GenBank/DDBJ databases">
        <authorList>
            <person name="Laetsch R D."/>
            <person name="Stevens L."/>
            <person name="Kumar S."/>
            <person name="Blaxter L. M."/>
        </authorList>
    </citation>
    <scope>NUCLEOTIDE SEQUENCE [LARGE SCALE GENOMIC DNA]</scope>
</reference>